<dbReference type="GeneID" id="93652586"/>
<dbReference type="Proteomes" id="UP000669133">
    <property type="component" value="Unassembled WGS sequence"/>
</dbReference>
<dbReference type="OrthoDB" id="4092725at2759"/>
<keyword evidence="2" id="KW-1185">Reference proteome</keyword>
<dbReference type="EMBL" id="JAEOAQ010000005">
    <property type="protein sequence ID" value="KAG5418429.1"/>
    <property type="molecule type" value="Genomic_DNA"/>
</dbReference>
<name>A0A8H8DA65_9ASCO</name>
<gene>
    <name evidence="1" type="ORF">I9W82_003957</name>
</gene>
<protein>
    <submittedName>
        <fullName evidence="1">Uncharacterized protein</fullName>
    </submittedName>
</protein>
<proteinExistence type="predicted"/>
<evidence type="ECO:0000313" key="2">
    <source>
        <dbReference type="Proteomes" id="UP000669133"/>
    </source>
</evidence>
<comment type="caution">
    <text evidence="1">The sequence shown here is derived from an EMBL/GenBank/DDBJ whole genome shotgun (WGS) entry which is preliminary data.</text>
</comment>
<organism evidence="1 2">
    <name type="scientific">Candida metapsilosis</name>
    <dbReference type="NCBI Taxonomy" id="273372"/>
    <lineage>
        <taxon>Eukaryota</taxon>
        <taxon>Fungi</taxon>
        <taxon>Dikarya</taxon>
        <taxon>Ascomycota</taxon>
        <taxon>Saccharomycotina</taxon>
        <taxon>Pichiomycetes</taxon>
        <taxon>Debaryomycetaceae</taxon>
        <taxon>Candida/Lodderomyces clade</taxon>
        <taxon>Candida</taxon>
    </lineage>
</organism>
<reference evidence="1 2" key="1">
    <citation type="submission" date="2020-12" db="EMBL/GenBank/DDBJ databases">
        <title>Effect of drift, selection, and recombination on the evolution of hybrid genomes in Candida yeast pathogens.</title>
        <authorList>
            <person name="Mixao V."/>
            <person name="Ksiezopolska E."/>
            <person name="Saus E."/>
            <person name="Boekhout T."/>
            <person name="Gacser A."/>
            <person name="Gabaldon T."/>
        </authorList>
    </citation>
    <scope>NUCLEOTIDE SEQUENCE [LARGE SCALE GENOMIC DNA]</scope>
    <source>
        <strain evidence="1 2">BP57</strain>
    </source>
</reference>
<dbReference type="AlphaFoldDB" id="A0A8H8DA65"/>
<sequence length="328" mass="37945">MSIANKCIVICTTIAILLPWITNVLKQPSELTKLRHYFDCEFKVTIPIRLRFNNEQFILPDLIEAAQIQIDEELRYLGVRHLDLVIVDELQSGNVSEGYMMDLILHHENSLGISSDSLQVAIFYTLESIHANDLPFFLAQTVLYHFLNGEVELFKRSECEDFMEHLRFEIGFGNAVNKATEMEVLRSIERLFNDVFLITRLQWVIKDDLVTGGDDDIVINFPGERSKTIKSDKSSAFKIRAVLEEQLRLPSRPGNNLQVRLFASYRKKALTNLNRIFNELYERGANDKIISQVAQLITEMRNSRDPSWLNYLETTQNILTQLDTTTPW</sequence>
<dbReference type="RefSeq" id="XP_067547545.1">
    <property type="nucleotide sequence ID" value="XM_067692977.1"/>
</dbReference>
<evidence type="ECO:0000313" key="1">
    <source>
        <dbReference type="EMBL" id="KAG5418429.1"/>
    </source>
</evidence>
<accession>A0A8H8DA65</accession>